<dbReference type="SUPFAM" id="SSF103473">
    <property type="entry name" value="MFS general substrate transporter"/>
    <property type="match status" value="2"/>
</dbReference>
<evidence type="ECO:0000313" key="5">
    <source>
        <dbReference type="Proteomes" id="UP000297299"/>
    </source>
</evidence>
<dbReference type="Proteomes" id="UP000297299">
    <property type="component" value="Unassembled WGS sequence"/>
</dbReference>
<dbReference type="GO" id="GO:0022857">
    <property type="term" value="F:transmembrane transporter activity"/>
    <property type="evidence" value="ECO:0007669"/>
    <property type="project" value="InterPro"/>
</dbReference>
<evidence type="ECO:0000256" key="1">
    <source>
        <dbReference type="ARBA" id="ARBA00004141"/>
    </source>
</evidence>
<comment type="similarity">
    <text evidence="2">Belongs to the major facilitator superfamily. Monocarboxylate porter (TC 2.A.1.13) family.</text>
</comment>
<keyword evidence="5" id="KW-1185">Reference proteome</keyword>
<accession>A0A4Y8DC94</accession>
<keyword evidence="3" id="KW-0812">Transmembrane</keyword>
<feature type="transmembrane region" description="Helical" evidence="3">
    <location>
        <begin position="340"/>
        <end position="359"/>
    </location>
</feature>
<evidence type="ECO:0000313" key="4">
    <source>
        <dbReference type="EMBL" id="TEY80419.1"/>
    </source>
</evidence>
<dbReference type="PANTHER" id="PTHR11360">
    <property type="entry name" value="MONOCARBOXYLATE TRANSPORTER"/>
    <property type="match status" value="1"/>
</dbReference>
<feature type="transmembrane region" description="Helical" evidence="3">
    <location>
        <begin position="44"/>
        <end position="60"/>
    </location>
</feature>
<feature type="transmembrane region" description="Helical" evidence="3">
    <location>
        <begin position="130"/>
        <end position="150"/>
    </location>
</feature>
<dbReference type="EMBL" id="PHWZ01000038">
    <property type="protein sequence ID" value="TEY80419.1"/>
    <property type="molecule type" value="Genomic_DNA"/>
</dbReference>
<organism evidence="4 5">
    <name type="scientific">Botryotinia calthae</name>
    <dbReference type="NCBI Taxonomy" id="38488"/>
    <lineage>
        <taxon>Eukaryota</taxon>
        <taxon>Fungi</taxon>
        <taxon>Dikarya</taxon>
        <taxon>Ascomycota</taxon>
        <taxon>Pezizomycotina</taxon>
        <taxon>Leotiomycetes</taxon>
        <taxon>Helotiales</taxon>
        <taxon>Sclerotiniaceae</taxon>
        <taxon>Botryotinia</taxon>
    </lineage>
</organism>
<feature type="transmembrane region" description="Helical" evidence="3">
    <location>
        <begin position="72"/>
        <end position="92"/>
    </location>
</feature>
<gene>
    <name evidence="4" type="ORF">BOTCAL_0038g00170</name>
</gene>
<comment type="caution">
    <text evidence="4">The sequence shown here is derived from an EMBL/GenBank/DDBJ whole genome shotgun (WGS) entry which is preliminary data.</text>
</comment>
<dbReference type="InterPro" id="IPR036259">
    <property type="entry name" value="MFS_trans_sf"/>
</dbReference>
<evidence type="ECO:0000256" key="3">
    <source>
        <dbReference type="SAM" id="Phobius"/>
    </source>
</evidence>
<feature type="transmembrane region" description="Helical" evidence="3">
    <location>
        <begin position="304"/>
        <end position="328"/>
    </location>
</feature>
<dbReference type="PANTHER" id="PTHR11360:SF234">
    <property type="entry name" value="MFS-TYPE TRANSPORTER DBAD-RELATED"/>
    <property type="match status" value="1"/>
</dbReference>
<dbReference type="Gene3D" id="1.20.1250.20">
    <property type="entry name" value="MFS general substrate transporter like domains"/>
    <property type="match status" value="2"/>
</dbReference>
<protein>
    <recommendedName>
        <fullName evidence="6">Major facilitator superfamily (MFS) profile domain-containing protein</fullName>
    </recommendedName>
</protein>
<dbReference type="AlphaFoldDB" id="A0A4Y8DC94"/>
<proteinExistence type="inferred from homology"/>
<feature type="transmembrane region" description="Helical" evidence="3">
    <location>
        <begin position="104"/>
        <end position="123"/>
    </location>
</feature>
<evidence type="ECO:0000256" key="2">
    <source>
        <dbReference type="ARBA" id="ARBA00006727"/>
    </source>
</evidence>
<dbReference type="GO" id="GO:0016020">
    <property type="term" value="C:membrane"/>
    <property type="evidence" value="ECO:0007669"/>
    <property type="project" value="UniProtKB-SubCell"/>
</dbReference>
<keyword evidence="3" id="KW-0472">Membrane</keyword>
<dbReference type="OrthoDB" id="6509908at2759"/>
<dbReference type="Pfam" id="PF07690">
    <property type="entry name" value="MFS_1"/>
    <property type="match status" value="1"/>
</dbReference>
<feature type="transmembrane region" description="Helical" evidence="3">
    <location>
        <begin position="197"/>
        <end position="217"/>
    </location>
</feature>
<keyword evidence="3" id="KW-1133">Transmembrane helix</keyword>
<evidence type="ECO:0008006" key="6">
    <source>
        <dbReference type="Google" id="ProtNLM"/>
    </source>
</evidence>
<name>A0A4Y8DC94_9HELO</name>
<dbReference type="InterPro" id="IPR050327">
    <property type="entry name" value="Proton-linked_MCT"/>
</dbReference>
<dbReference type="InterPro" id="IPR011701">
    <property type="entry name" value="MFS"/>
</dbReference>
<comment type="subcellular location">
    <subcellularLocation>
        <location evidence="1">Membrane</location>
        <topology evidence="1">Multi-pass membrane protein</topology>
    </subcellularLocation>
</comment>
<reference evidence="4 5" key="1">
    <citation type="submission" date="2017-11" db="EMBL/GenBank/DDBJ databases">
        <title>Comparative genomics of Botrytis spp.</title>
        <authorList>
            <person name="Valero-Jimenez C.A."/>
            <person name="Tapia P."/>
            <person name="Veloso J."/>
            <person name="Silva-Moreno E."/>
            <person name="Staats M."/>
            <person name="Valdes J.H."/>
            <person name="Van Kan J.A.L."/>
        </authorList>
    </citation>
    <scope>NUCLEOTIDE SEQUENCE [LARGE SCALE GENOMIC DNA]</scope>
    <source>
        <strain evidence="4 5">MUCL2830</strain>
    </source>
</reference>
<sequence>MAELKQEFSLEVAPPPAQNIDIIEPVLGPKEDLVPNSFLPKEDYIAWLQVLGAFCLNLNTWQVNILPYSHPLFVHAANISWIGSTQAFLMFLTSVDAGPIFDTGYYKVLLWAGSILTVLEMFMTSICKEYYQVFLAQGIMMGLGFGLLYLPAPAIVSQFFHFRRGLAIGISSTRNAFGGVIYPIVFTKLQPNIGFGWATRVIASIILASSVPPLLCMKSLSIPKPWRTVLDPTALKDIPYILLNALQVLELELETEIFPGTEIMKDVGTHYFVRSSTGGHPVLVPQPSNNEHDPLNWSRAWKGFAMICATLVTFSQGLGPLALTPMFGDYIKAFDSDLESVVQFTGVAVLVLGFSNFIWVPIQTCYGRRPVMIISTSICFISAIWRAKATSYHSFMGACVLNGLGAGPAETAQPTIIADIILQSIRTFGVMEFQSSSLPGSPKLAIFRLS</sequence>